<evidence type="ECO:0000256" key="1">
    <source>
        <dbReference type="ARBA" id="ARBA00022512"/>
    </source>
</evidence>
<keyword evidence="1" id="KW-0134">Cell wall</keyword>
<evidence type="ECO:0000256" key="3">
    <source>
        <dbReference type="ARBA" id="ARBA00022729"/>
    </source>
</evidence>
<sequence>MRKARMFAAVATVAALAFTTFGVATANAKPEDGNHEEAEVTLKNGEIAANEATKVTIYKYDGTDETVKNDGLAKTIDTTKHHLVRNVTFNLIPVQVESTNSDIDLSTTAGWEAIQKLDLTKDNASKLVEGQLEGFKLNDAAKSSQKTGDNGQAEFTNPAKKLYLVTETIAQGDTPEIKLNSTDDGYNAENPWKAVTINKKTAPFFLTVPLSTSDTTGKNGWLYDIKIYPKNEVTKDTIQKHLESVSSNEMGDDGVDVTWSVSLPLGQPSSGDAYSKVELVDNLNEALTYKSVSDFKISGGNKDGSPNNDPSNLTDGGPTPDFTVKTEGQKVTIALTAAGLAKANQHVTGILTGKIVTTQTMVQTVPNDISGTIDNNPTVSTDGVNNGGGASNWATVKVQKVKAGDKNTFLPGAKFKFVDYKLKDDKTLVAGDYSKEQVEEAATIQDIPDATYTSDEEDGTFTAELFVGKDAVTSRNVCLVETQAPKGYDLPENNYKCFTLNADATEDSDTTDYTIENSQSSKLTEVLDNLPKTGAAGLVLMTLAGALLIGAGFFAVAANRRREQE</sequence>
<evidence type="ECO:0000259" key="8">
    <source>
        <dbReference type="PROSITE" id="PS50847"/>
    </source>
</evidence>
<feature type="compositionally biased region" description="Polar residues" evidence="5">
    <location>
        <begin position="304"/>
        <end position="314"/>
    </location>
</feature>
<dbReference type="Proteomes" id="UP000619536">
    <property type="component" value="Unassembled WGS sequence"/>
</dbReference>
<dbReference type="PROSITE" id="PS50847">
    <property type="entry name" value="GRAM_POS_ANCHORING"/>
    <property type="match status" value="1"/>
</dbReference>
<dbReference type="RefSeq" id="WP_188355275.1">
    <property type="nucleotide sequence ID" value="NZ_BMDH01000002.1"/>
</dbReference>
<feature type="region of interest" description="Disordered" evidence="5">
    <location>
        <begin position="298"/>
        <end position="324"/>
    </location>
</feature>
<feature type="signal peptide" evidence="7">
    <location>
        <begin position="1"/>
        <end position="26"/>
    </location>
</feature>
<dbReference type="GO" id="GO:0005975">
    <property type="term" value="P:carbohydrate metabolic process"/>
    <property type="evidence" value="ECO:0007669"/>
    <property type="project" value="UniProtKB-ARBA"/>
</dbReference>
<keyword evidence="6" id="KW-0472">Membrane</keyword>
<feature type="domain" description="Gram-positive cocci surface proteins LPxTG" evidence="8">
    <location>
        <begin position="530"/>
        <end position="565"/>
    </location>
</feature>
<dbReference type="NCBIfam" id="NF033902">
    <property type="entry name" value="iso_D2_wall_anc"/>
    <property type="match status" value="1"/>
</dbReference>
<evidence type="ECO:0000313" key="10">
    <source>
        <dbReference type="Proteomes" id="UP000619536"/>
    </source>
</evidence>
<keyword evidence="6" id="KW-1133">Transmembrane helix</keyword>
<keyword evidence="2" id="KW-0964">Secreted</keyword>
<evidence type="ECO:0000256" key="6">
    <source>
        <dbReference type="SAM" id="Phobius"/>
    </source>
</evidence>
<dbReference type="Pfam" id="PF00746">
    <property type="entry name" value="Gram_pos_anchor"/>
    <property type="match status" value="1"/>
</dbReference>
<comment type="caution">
    <text evidence="9">The sequence shown here is derived from an EMBL/GenBank/DDBJ whole genome shotgun (WGS) entry which is preliminary data.</text>
</comment>
<accession>A0A8J3EWZ5</accession>
<keyword evidence="10" id="KW-1185">Reference proteome</keyword>
<feature type="transmembrane region" description="Helical" evidence="6">
    <location>
        <begin position="535"/>
        <end position="558"/>
    </location>
</feature>
<evidence type="ECO:0000256" key="5">
    <source>
        <dbReference type="SAM" id="MobiDB-lite"/>
    </source>
</evidence>
<proteinExistence type="predicted"/>
<evidence type="ECO:0000256" key="2">
    <source>
        <dbReference type="ARBA" id="ARBA00022525"/>
    </source>
</evidence>
<organism evidence="9 10">
    <name type="scientific">Galliscardovia ingluviei</name>
    <dbReference type="NCBI Taxonomy" id="1769422"/>
    <lineage>
        <taxon>Bacteria</taxon>
        <taxon>Bacillati</taxon>
        <taxon>Actinomycetota</taxon>
        <taxon>Actinomycetes</taxon>
        <taxon>Bifidobacteriales</taxon>
        <taxon>Bifidobacteriaceae</taxon>
        <taxon>Galliscardovia</taxon>
    </lineage>
</organism>
<reference evidence="9" key="1">
    <citation type="journal article" date="2014" name="Int. J. Syst. Evol. Microbiol.">
        <title>Complete genome sequence of Corynebacterium casei LMG S-19264T (=DSM 44701T), isolated from a smear-ripened cheese.</title>
        <authorList>
            <consortium name="US DOE Joint Genome Institute (JGI-PGF)"/>
            <person name="Walter F."/>
            <person name="Albersmeier A."/>
            <person name="Kalinowski J."/>
            <person name="Ruckert C."/>
        </authorList>
    </citation>
    <scope>NUCLEOTIDE SEQUENCE</scope>
    <source>
        <strain evidence="9">CCM 8606</strain>
    </source>
</reference>
<keyword evidence="3 7" id="KW-0732">Signal</keyword>
<dbReference type="EMBL" id="BMDH01000002">
    <property type="protein sequence ID" value="GGI14525.1"/>
    <property type="molecule type" value="Genomic_DNA"/>
</dbReference>
<dbReference type="Gene3D" id="2.60.40.10">
    <property type="entry name" value="Immunoglobulins"/>
    <property type="match status" value="2"/>
</dbReference>
<dbReference type="AlphaFoldDB" id="A0A8J3EWZ5"/>
<keyword evidence="4" id="KW-0572">Peptidoglycan-anchor</keyword>
<evidence type="ECO:0000256" key="7">
    <source>
        <dbReference type="SAM" id="SignalP"/>
    </source>
</evidence>
<gene>
    <name evidence="9" type="ORF">GCM10007377_11370</name>
</gene>
<dbReference type="InterPro" id="IPR013783">
    <property type="entry name" value="Ig-like_fold"/>
</dbReference>
<reference evidence="9" key="2">
    <citation type="submission" date="2020-09" db="EMBL/GenBank/DDBJ databases">
        <authorList>
            <person name="Sun Q."/>
            <person name="Sedlacek I."/>
        </authorList>
    </citation>
    <scope>NUCLEOTIDE SEQUENCE</scope>
    <source>
        <strain evidence="9">CCM 8606</strain>
    </source>
</reference>
<protein>
    <submittedName>
        <fullName evidence="9">Peptidase</fullName>
    </submittedName>
</protein>
<evidence type="ECO:0000256" key="4">
    <source>
        <dbReference type="ARBA" id="ARBA00023088"/>
    </source>
</evidence>
<keyword evidence="6" id="KW-0812">Transmembrane</keyword>
<dbReference type="InterPro" id="IPR048052">
    <property type="entry name" value="FM1-like"/>
</dbReference>
<name>A0A8J3EWZ5_9BIFI</name>
<feature type="chain" id="PRO_5035316030" evidence="7">
    <location>
        <begin position="27"/>
        <end position="565"/>
    </location>
</feature>
<evidence type="ECO:0000313" key="9">
    <source>
        <dbReference type="EMBL" id="GGI14525.1"/>
    </source>
</evidence>
<dbReference type="Gene3D" id="2.60.40.740">
    <property type="match status" value="1"/>
</dbReference>
<dbReference type="InterPro" id="IPR019931">
    <property type="entry name" value="LPXTG_anchor"/>
</dbReference>
<dbReference type="NCBIfam" id="TIGR01167">
    <property type="entry name" value="LPXTG_anchor"/>
    <property type="match status" value="1"/>
</dbReference>